<keyword evidence="1" id="KW-1133">Transmembrane helix</keyword>
<evidence type="ECO:0000313" key="3">
    <source>
        <dbReference type="Proteomes" id="UP000322139"/>
    </source>
</evidence>
<feature type="transmembrane region" description="Helical" evidence="1">
    <location>
        <begin position="59"/>
        <end position="82"/>
    </location>
</feature>
<keyword evidence="1" id="KW-0812">Transmembrane</keyword>
<dbReference type="RefSeq" id="WP_148974379.1">
    <property type="nucleotide sequence ID" value="NZ_JBNIKU010000001.1"/>
</dbReference>
<feature type="transmembrane region" description="Helical" evidence="1">
    <location>
        <begin position="94"/>
        <end position="116"/>
    </location>
</feature>
<keyword evidence="1" id="KW-0472">Membrane</keyword>
<organism evidence="2 3">
    <name type="scientific">Bacillus infantis</name>
    <dbReference type="NCBI Taxonomy" id="324767"/>
    <lineage>
        <taxon>Bacteria</taxon>
        <taxon>Bacillati</taxon>
        <taxon>Bacillota</taxon>
        <taxon>Bacilli</taxon>
        <taxon>Bacillales</taxon>
        <taxon>Bacillaceae</taxon>
        <taxon>Bacillus</taxon>
    </lineage>
</organism>
<gene>
    <name evidence="2" type="ORF">FZD51_08440</name>
</gene>
<name>A0A5D4RES4_9BACI</name>
<proteinExistence type="predicted"/>
<dbReference type="EMBL" id="VTER01000004">
    <property type="protein sequence ID" value="TYS49239.1"/>
    <property type="molecule type" value="Genomic_DNA"/>
</dbReference>
<dbReference type="Proteomes" id="UP000322139">
    <property type="component" value="Unassembled WGS sequence"/>
</dbReference>
<protein>
    <submittedName>
        <fullName evidence="2">Uncharacterized protein</fullName>
    </submittedName>
</protein>
<comment type="caution">
    <text evidence="2">The sequence shown here is derived from an EMBL/GenBank/DDBJ whole genome shotgun (WGS) entry which is preliminary data.</text>
</comment>
<evidence type="ECO:0000313" key="2">
    <source>
        <dbReference type="EMBL" id="TYS49239.1"/>
    </source>
</evidence>
<dbReference type="AlphaFoldDB" id="A0A5D4RES4"/>
<accession>A0A5D4RES4</accession>
<feature type="transmembrane region" description="Helical" evidence="1">
    <location>
        <begin position="18"/>
        <end position="39"/>
    </location>
</feature>
<sequence>MSTGYTITKKRKTEKSQIFVSCAIILILSSCFVPIFILIPLQEILFSPSGEWFFEPLRAAYGVFIAGLLLLAAICITAAVLISRQRMTAGLKGLLAGSAVIGVLLILLSTDGYHYADQKGITIDPIFSLKEKTYTWDEVAAAEQTAKLSGGIATDDKFIVTFKDGKKYSMVLNNNVVKARVAMQYVLKEKGIEVIKKDPQAE</sequence>
<evidence type="ECO:0000256" key="1">
    <source>
        <dbReference type="SAM" id="Phobius"/>
    </source>
</evidence>
<reference evidence="2 3" key="1">
    <citation type="submission" date="2019-08" db="EMBL/GenBank/DDBJ databases">
        <title>Bacillus genomes from the desert of Cuatro Cienegas, Coahuila.</title>
        <authorList>
            <person name="Olmedo-Alvarez G."/>
        </authorList>
    </citation>
    <scope>NUCLEOTIDE SEQUENCE [LARGE SCALE GENOMIC DNA]</scope>
    <source>
        <strain evidence="2 3">CH446_14T</strain>
    </source>
</reference>